<dbReference type="RefSeq" id="WP_119110878.1">
    <property type="nucleotide sequence ID" value="NZ_CBCSEO010000001.1"/>
</dbReference>
<reference evidence="1 2" key="1">
    <citation type="submission" date="2018-08" db="EMBL/GenBank/DDBJ databases">
        <title>Bacillus jemisoniae sp. nov., Bacillus chryseoplanitiae sp. nov., Bacillus resnikiae sp. nov., and Bacillus frankliniae sp. nov., isolated from Viking spacecraft and associated surfaces.</title>
        <authorList>
            <person name="Seuylemezian A."/>
            <person name="Vaishampayan P."/>
        </authorList>
    </citation>
    <scope>NUCLEOTIDE SEQUENCE [LARGE SCALE GENOMIC DNA]</scope>
    <source>
        <strain evidence="1 2">JJ-247</strain>
    </source>
</reference>
<sequence length="97" mass="11150">MSSFDITDIILEVVVNEGFDIEPESYVSSFKHAQSGKELVNFEMVGSWLCDIEYEVRFPREPGKYRMKAEYNDTTGILESIYDIELIGKTEENDGIK</sequence>
<organism evidence="1 2">
    <name type="scientific">Mesobacillus zeae</name>
    <dbReference type="NCBI Taxonomy" id="1917180"/>
    <lineage>
        <taxon>Bacteria</taxon>
        <taxon>Bacillati</taxon>
        <taxon>Bacillota</taxon>
        <taxon>Bacilli</taxon>
        <taxon>Bacillales</taxon>
        <taxon>Bacillaceae</taxon>
        <taxon>Mesobacillus</taxon>
    </lineage>
</organism>
<evidence type="ECO:0000313" key="2">
    <source>
        <dbReference type="Proteomes" id="UP000265816"/>
    </source>
</evidence>
<protein>
    <submittedName>
        <fullName evidence="1">Uncharacterized protein</fullName>
    </submittedName>
</protein>
<gene>
    <name evidence="1" type="ORF">D1970_00245</name>
</gene>
<dbReference type="Proteomes" id="UP000265816">
    <property type="component" value="Unassembled WGS sequence"/>
</dbReference>
<accession>A0A398BNN6</accession>
<keyword evidence="2" id="KW-1185">Reference proteome</keyword>
<name>A0A398BNN6_9BACI</name>
<evidence type="ECO:0000313" key="1">
    <source>
        <dbReference type="EMBL" id="RID88966.1"/>
    </source>
</evidence>
<comment type="caution">
    <text evidence="1">The sequence shown here is derived from an EMBL/GenBank/DDBJ whole genome shotgun (WGS) entry which is preliminary data.</text>
</comment>
<dbReference type="AlphaFoldDB" id="A0A398BNN6"/>
<dbReference type="OrthoDB" id="9918134at2"/>
<proteinExistence type="predicted"/>
<dbReference type="EMBL" id="QWVT01000001">
    <property type="protein sequence ID" value="RID88966.1"/>
    <property type="molecule type" value="Genomic_DNA"/>
</dbReference>